<dbReference type="PANTHER" id="PTHR37540">
    <property type="entry name" value="TRANSCRIPTION FACTOR (ACR-2), PUTATIVE-RELATED-RELATED"/>
    <property type="match status" value="1"/>
</dbReference>
<organism evidence="1 2">
    <name type="scientific">Venturia nashicola</name>
    <dbReference type="NCBI Taxonomy" id="86259"/>
    <lineage>
        <taxon>Eukaryota</taxon>
        <taxon>Fungi</taxon>
        <taxon>Dikarya</taxon>
        <taxon>Ascomycota</taxon>
        <taxon>Pezizomycotina</taxon>
        <taxon>Dothideomycetes</taxon>
        <taxon>Pleosporomycetidae</taxon>
        <taxon>Venturiales</taxon>
        <taxon>Venturiaceae</taxon>
        <taxon>Venturia</taxon>
    </lineage>
</organism>
<sequence length="449" mass="51413">MATKRLEFINVSDPSDAKAASIRTKVRKHVMKDIGRARRRPKKGPITFELILNPQCQLGSREIDPFVRFPIEMGKTEKSLLSMIFRDVDCTQYAHRYEWFSVALLDEATMLLVLSNSAAHRDRASGLPLGQKSPDASELYLRALASVNRRLLEPKPEISDGLVGAIAGLMTHNDIVGNFEEWTLHVHGLEQLLDMRGGISTISTRELKDTILYIELRGAFYQDIVPRFPLSVTWIPYMTVEDGYHGTLESSDLILQWKLEHPTHTVWPHIYKDLVHYSLLTQEESTLTSGRSWLESTHGGNWPNAQIHRITSWRPLQDTLFANSAAIKEEFLRLASLFYLGILWAKFGVLPLGTAIYSEKLYELHRRYPLSWGELWPFAAWCLLVGAVGSSGERRQYFFEEIWALCLRDGVSVDKALRKAKGVMWVEDAFEDVDIYREMTRDMTVVQLE</sequence>
<keyword evidence="2" id="KW-1185">Reference proteome</keyword>
<accession>A0A4Z1PBA8</accession>
<name>A0A4Z1PBA8_9PEZI</name>
<keyword evidence="1" id="KW-0378">Hydrolase</keyword>
<dbReference type="Proteomes" id="UP000298493">
    <property type="component" value="Unassembled WGS sequence"/>
</dbReference>
<protein>
    <submittedName>
        <fullName evidence="1">Ubiquitin carboxyl-terminal hydrolase 16</fullName>
    </submittedName>
</protein>
<gene>
    <name evidence="1" type="ORF">E6O75_ATG01171</name>
</gene>
<dbReference type="AlphaFoldDB" id="A0A4Z1PBA8"/>
<dbReference type="EMBL" id="SNSC02000002">
    <property type="protein sequence ID" value="TID26678.1"/>
    <property type="molecule type" value="Genomic_DNA"/>
</dbReference>
<dbReference type="InterPro" id="IPR021858">
    <property type="entry name" value="Fun_TF"/>
</dbReference>
<dbReference type="PANTHER" id="PTHR37540:SF5">
    <property type="entry name" value="TRANSCRIPTION FACTOR DOMAIN-CONTAINING PROTEIN"/>
    <property type="match status" value="1"/>
</dbReference>
<dbReference type="OrthoDB" id="4159781at2759"/>
<evidence type="ECO:0000313" key="1">
    <source>
        <dbReference type="EMBL" id="TID26678.1"/>
    </source>
</evidence>
<comment type="caution">
    <text evidence="1">The sequence shown here is derived from an EMBL/GenBank/DDBJ whole genome shotgun (WGS) entry which is preliminary data.</text>
</comment>
<dbReference type="GO" id="GO:0016787">
    <property type="term" value="F:hydrolase activity"/>
    <property type="evidence" value="ECO:0007669"/>
    <property type="project" value="UniProtKB-KW"/>
</dbReference>
<dbReference type="Pfam" id="PF11951">
    <property type="entry name" value="Fungal_trans_2"/>
    <property type="match status" value="1"/>
</dbReference>
<dbReference type="STRING" id="86259.A0A4Z1PBA8"/>
<reference evidence="1 2" key="1">
    <citation type="submission" date="2019-04" db="EMBL/GenBank/DDBJ databases">
        <title>High contiguity whole genome sequence and gene annotation resource for two Venturia nashicola isolates.</title>
        <authorList>
            <person name="Prokchorchik M."/>
            <person name="Won K."/>
            <person name="Lee Y."/>
            <person name="Choi E.D."/>
            <person name="Segonzac C."/>
            <person name="Sohn K.H."/>
        </authorList>
    </citation>
    <scope>NUCLEOTIDE SEQUENCE [LARGE SCALE GENOMIC DNA]</scope>
    <source>
        <strain evidence="1 2">PRI2</strain>
    </source>
</reference>
<evidence type="ECO:0000313" key="2">
    <source>
        <dbReference type="Proteomes" id="UP000298493"/>
    </source>
</evidence>
<proteinExistence type="predicted"/>